<dbReference type="EMBL" id="UYRR01031280">
    <property type="protein sequence ID" value="VDK48483.1"/>
    <property type="molecule type" value="Genomic_DNA"/>
</dbReference>
<dbReference type="AlphaFoldDB" id="A0A0M3JYI0"/>
<name>A0A0M3JYI0_ANISI</name>
<gene>
    <name evidence="2" type="ORF">ASIM_LOCUS12932</name>
</gene>
<protein>
    <submittedName>
        <fullName evidence="4">Calponin-homology (CH) domain-containing protein</fullName>
    </submittedName>
</protein>
<evidence type="ECO:0000313" key="4">
    <source>
        <dbReference type="WBParaSite" id="ASIM_0001350401-mRNA-1"/>
    </source>
</evidence>
<organism evidence="4">
    <name type="scientific">Anisakis simplex</name>
    <name type="common">Herring worm</name>
    <dbReference type="NCBI Taxonomy" id="6269"/>
    <lineage>
        <taxon>Eukaryota</taxon>
        <taxon>Metazoa</taxon>
        <taxon>Ecdysozoa</taxon>
        <taxon>Nematoda</taxon>
        <taxon>Chromadorea</taxon>
        <taxon>Rhabditida</taxon>
        <taxon>Spirurina</taxon>
        <taxon>Ascaridomorpha</taxon>
        <taxon>Ascaridoidea</taxon>
        <taxon>Anisakidae</taxon>
        <taxon>Anisakis</taxon>
        <taxon>Anisakis simplex complex</taxon>
    </lineage>
</organism>
<sequence>MERVEDWLAFAKSRQTSESVFPNEIALEEDKTVLRNMQEMLDHLHAHLSKDGHSQLKRLVGNLHNPEQSKRMKPVSLGELNTADLCFIIAIMFEQRLRFVDAENAELRILLERAHHRIGRLEVEVHNMKHPNPKNSSITGPHPKMSTVQYKREMSSDETKTSCNDQ</sequence>
<reference evidence="4" key="1">
    <citation type="submission" date="2017-02" db="UniProtKB">
        <authorList>
            <consortium name="WormBaseParasite"/>
        </authorList>
    </citation>
    <scope>IDENTIFICATION</scope>
</reference>
<evidence type="ECO:0000313" key="2">
    <source>
        <dbReference type="EMBL" id="VDK48483.1"/>
    </source>
</evidence>
<feature type="compositionally biased region" description="Basic and acidic residues" evidence="1">
    <location>
        <begin position="150"/>
        <end position="160"/>
    </location>
</feature>
<keyword evidence="3" id="KW-1185">Reference proteome</keyword>
<evidence type="ECO:0000256" key="1">
    <source>
        <dbReference type="SAM" id="MobiDB-lite"/>
    </source>
</evidence>
<dbReference type="WBParaSite" id="ASIM_0001350401-mRNA-1">
    <property type="protein sequence ID" value="ASIM_0001350401-mRNA-1"/>
    <property type="gene ID" value="ASIM_0001350401"/>
</dbReference>
<accession>A0A0M3JYI0</accession>
<evidence type="ECO:0000313" key="3">
    <source>
        <dbReference type="Proteomes" id="UP000267096"/>
    </source>
</evidence>
<dbReference type="Proteomes" id="UP000267096">
    <property type="component" value="Unassembled WGS sequence"/>
</dbReference>
<dbReference type="OrthoDB" id="5843479at2759"/>
<proteinExistence type="predicted"/>
<reference evidence="2 3" key="2">
    <citation type="submission" date="2018-11" db="EMBL/GenBank/DDBJ databases">
        <authorList>
            <consortium name="Pathogen Informatics"/>
        </authorList>
    </citation>
    <scope>NUCLEOTIDE SEQUENCE [LARGE SCALE GENOMIC DNA]</scope>
</reference>
<feature type="region of interest" description="Disordered" evidence="1">
    <location>
        <begin position="128"/>
        <end position="166"/>
    </location>
</feature>